<dbReference type="SUPFAM" id="SSF54001">
    <property type="entry name" value="Cysteine proteinases"/>
    <property type="match status" value="1"/>
</dbReference>
<feature type="transmembrane region" description="Helical" evidence="2">
    <location>
        <begin position="198"/>
        <end position="217"/>
    </location>
</feature>
<organism evidence="4 5">
    <name type="scientific">Microbacterium thalli</name>
    <dbReference type="NCBI Taxonomy" id="3027921"/>
    <lineage>
        <taxon>Bacteria</taxon>
        <taxon>Bacillati</taxon>
        <taxon>Actinomycetota</taxon>
        <taxon>Actinomycetes</taxon>
        <taxon>Micrococcales</taxon>
        <taxon>Microbacteriaceae</taxon>
        <taxon>Microbacterium</taxon>
    </lineage>
</organism>
<sequence>MSAPARRDLRARRTSRVQLRFLAAQAAVLDLAIAVGAVAAWPIYRSVSFIVLVVVAAAAGHAIAAAGLRWRWNGWWLAAATLGAYVVLGLPIAAPSMLGSLPQALQGFRGVLTAPVTGWKDLLTLDLPLGSYQTTLAPALLVFLAVPVAALSLAWRGGRLWPLAVAATLLPTVFGVAFGATALQAPLVLGPLVIPREAIVGMAAVVAALVAVVWRTLSDRRRAIATAAAATGIRSGGRPLRGLAGRVATAAGMVAAAVVIAGVAAPGALAGQPREVLRSDVDPRLELAAALSPLGQYRASFADDRFDQTLFRVEAPEAADRVRLATLPFYDGRFARVVDPDAAPGDPRTAFSRVPSALVAPSGTAVGTAQISIEAYDGVWMPTIGSVTSLDFVAGDAAALADGFYYNAETSAAVQLGEPGLSAGAAYRHEAAVAASSAALASLEPARTGPSLADELVPPSLIAWVDAQEASTGGPALETLIERLRARGFLSHALTVDEANPPSWMSDLGDYAFQPSRAGHSTDRIEQLFADLLTRQNEVGGDDDALLVAGIGDDEQFAVAAMMIADRLGFDARIVVGARLDSRDETLSTCADGDCTAGDLAAWIEVRGSDATWVPVDVTPQHAVFPSPDVQQRQDPKIPTDVRQEQAETVLPADANPSDGGQRPDDDTTATGDLTALWTALRVGGLSLLAVLLLFGPFALIVLVKLLRRRARRSADDPVERFTGGWQEFVDAAIDHGRPAPRSHTRQELATAYGATPNAVQLATWADRSVFDVTAPDASESERFWELVDAERSRFDEGLGWWARVRARVSLRSLLHREHSAGPRKRMPRTRRDR</sequence>
<dbReference type="EMBL" id="JAQZCI010000004">
    <property type="protein sequence ID" value="MDD7963411.1"/>
    <property type="molecule type" value="Genomic_DNA"/>
</dbReference>
<feature type="transmembrane region" description="Helical" evidence="2">
    <location>
        <begin position="135"/>
        <end position="153"/>
    </location>
</feature>
<feature type="domain" description="Transglutaminase-like" evidence="3">
    <location>
        <begin position="538"/>
        <end position="617"/>
    </location>
</feature>
<feature type="transmembrane region" description="Helical" evidence="2">
    <location>
        <begin position="75"/>
        <end position="94"/>
    </location>
</feature>
<comment type="caution">
    <text evidence="4">The sequence shown here is derived from an EMBL/GenBank/DDBJ whole genome shotgun (WGS) entry which is preliminary data.</text>
</comment>
<dbReference type="InterPro" id="IPR002931">
    <property type="entry name" value="Transglutaminase-like"/>
</dbReference>
<feature type="transmembrane region" description="Helical" evidence="2">
    <location>
        <begin position="683"/>
        <end position="704"/>
    </location>
</feature>
<proteinExistence type="predicted"/>
<feature type="transmembrane region" description="Helical" evidence="2">
    <location>
        <begin position="243"/>
        <end position="269"/>
    </location>
</feature>
<feature type="transmembrane region" description="Helical" evidence="2">
    <location>
        <begin position="49"/>
        <end position="68"/>
    </location>
</feature>
<protein>
    <submittedName>
        <fullName evidence="4">Transglutaminase domain-containing protein</fullName>
    </submittedName>
</protein>
<evidence type="ECO:0000256" key="2">
    <source>
        <dbReference type="SAM" id="Phobius"/>
    </source>
</evidence>
<accession>A0ABT5SL76</accession>
<dbReference type="RefSeq" id="WP_274264956.1">
    <property type="nucleotide sequence ID" value="NZ_JAQZCI010000004.1"/>
</dbReference>
<keyword evidence="2" id="KW-0812">Transmembrane</keyword>
<evidence type="ECO:0000313" key="4">
    <source>
        <dbReference type="EMBL" id="MDD7963411.1"/>
    </source>
</evidence>
<feature type="region of interest" description="Disordered" evidence="1">
    <location>
        <begin position="624"/>
        <end position="669"/>
    </location>
</feature>
<gene>
    <name evidence="4" type="ORF">PUW80_13735</name>
</gene>
<evidence type="ECO:0000256" key="1">
    <source>
        <dbReference type="SAM" id="MobiDB-lite"/>
    </source>
</evidence>
<evidence type="ECO:0000259" key="3">
    <source>
        <dbReference type="Pfam" id="PF01841"/>
    </source>
</evidence>
<reference evidence="4 5" key="1">
    <citation type="submission" date="2023-02" db="EMBL/GenBank/DDBJ databases">
        <title>Study of novel species of the Microbacterium genus.</title>
        <authorList>
            <person name="Arroyo-Herrera I."/>
            <person name="Roman-Ponce B."/>
            <person name="Vasquez-Murrieta M.S."/>
        </authorList>
    </citation>
    <scope>NUCLEOTIDE SEQUENCE [LARGE SCALE GENOMIC DNA]</scope>
    <source>
        <strain evidence="4 5">NE1TT3</strain>
    </source>
</reference>
<name>A0ABT5SL76_9MICO</name>
<keyword evidence="2" id="KW-1133">Transmembrane helix</keyword>
<keyword evidence="5" id="KW-1185">Reference proteome</keyword>
<feature type="compositionally biased region" description="Basic and acidic residues" evidence="1">
    <location>
        <begin position="632"/>
        <end position="646"/>
    </location>
</feature>
<feature type="transmembrane region" description="Helical" evidence="2">
    <location>
        <begin position="21"/>
        <end position="43"/>
    </location>
</feature>
<dbReference type="Pfam" id="PF01841">
    <property type="entry name" value="Transglut_core"/>
    <property type="match status" value="1"/>
</dbReference>
<dbReference type="Proteomes" id="UP001218170">
    <property type="component" value="Unassembled WGS sequence"/>
</dbReference>
<feature type="transmembrane region" description="Helical" evidence="2">
    <location>
        <begin position="160"/>
        <end position="178"/>
    </location>
</feature>
<evidence type="ECO:0000313" key="5">
    <source>
        <dbReference type="Proteomes" id="UP001218170"/>
    </source>
</evidence>
<dbReference type="InterPro" id="IPR038765">
    <property type="entry name" value="Papain-like_cys_pep_sf"/>
</dbReference>
<keyword evidence="2" id="KW-0472">Membrane</keyword>